<dbReference type="Proteomes" id="UP000319836">
    <property type="component" value="Unassembled WGS sequence"/>
</dbReference>
<evidence type="ECO:0000259" key="3">
    <source>
        <dbReference type="PROSITE" id="PS51918"/>
    </source>
</evidence>
<organism evidence="4 5">
    <name type="scientific">Eiseniibacteriota bacterium</name>
    <dbReference type="NCBI Taxonomy" id="2212470"/>
    <lineage>
        <taxon>Bacteria</taxon>
        <taxon>Candidatus Eiseniibacteriota</taxon>
    </lineage>
</organism>
<dbReference type="InterPro" id="IPR007197">
    <property type="entry name" value="rSAM"/>
</dbReference>
<gene>
    <name evidence="4" type="ORF">E6K80_09060</name>
</gene>
<dbReference type="Pfam" id="PF19864">
    <property type="entry name" value="Radical_SAM_N2"/>
    <property type="match status" value="1"/>
</dbReference>
<dbReference type="PANTHER" id="PTHR42731:SF1">
    <property type="entry name" value="RADICAL SAM DOMAIN PROTEIN"/>
    <property type="match status" value="1"/>
</dbReference>
<dbReference type="PROSITE" id="PS51332">
    <property type="entry name" value="B12_BINDING"/>
    <property type="match status" value="1"/>
</dbReference>
<dbReference type="SMART" id="SM00729">
    <property type="entry name" value="Elp3"/>
    <property type="match status" value="1"/>
</dbReference>
<dbReference type="SFLD" id="SFLDG01082">
    <property type="entry name" value="B12-binding_domain_containing"/>
    <property type="match status" value="1"/>
</dbReference>
<proteinExistence type="predicted"/>
<evidence type="ECO:0000313" key="5">
    <source>
        <dbReference type="Proteomes" id="UP000319836"/>
    </source>
</evidence>
<dbReference type="InterPro" id="IPR045784">
    <property type="entry name" value="Radical_SAM_N2"/>
</dbReference>
<dbReference type="GO" id="GO:0051536">
    <property type="term" value="F:iron-sulfur cluster binding"/>
    <property type="evidence" value="ECO:0007669"/>
    <property type="project" value="InterPro"/>
</dbReference>
<evidence type="ECO:0000259" key="2">
    <source>
        <dbReference type="PROSITE" id="PS51332"/>
    </source>
</evidence>
<dbReference type="InterPro" id="IPR006158">
    <property type="entry name" value="Cobalamin-bd"/>
</dbReference>
<comment type="caution">
    <text evidence="4">The sequence shown here is derived from an EMBL/GenBank/DDBJ whole genome shotgun (WGS) entry which is preliminary data.</text>
</comment>
<evidence type="ECO:0000313" key="4">
    <source>
        <dbReference type="EMBL" id="TMQ70253.1"/>
    </source>
</evidence>
<protein>
    <submittedName>
        <fullName evidence="4">TIGR03960 family B12-binding radical SAM protein</fullName>
    </submittedName>
</protein>
<dbReference type="GO" id="GO:0046872">
    <property type="term" value="F:metal ion binding"/>
    <property type="evidence" value="ECO:0007669"/>
    <property type="project" value="InterPro"/>
</dbReference>
<accession>A0A538U319</accession>
<dbReference type="InterPro" id="IPR023404">
    <property type="entry name" value="rSAM_horseshoe"/>
</dbReference>
<dbReference type="NCBIfam" id="TIGR03960">
    <property type="entry name" value="rSAM_fuse_unch"/>
    <property type="match status" value="1"/>
</dbReference>
<evidence type="ECO:0000256" key="1">
    <source>
        <dbReference type="SAM" id="MobiDB-lite"/>
    </source>
</evidence>
<dbReference type="NCBIfam" id="TIGR03936">
    <property type="entry name" value="sam_1_link_chp"/>
    <property type="match status" value="1"/>
</dbReference>
<dbReference type="AlphaFoldDB" id="A0A538U319"/>
<feature type="domain" description="B12-binding" evidence="2">
    <location>
        <begin position="69"/>
        <end position="219"/>
    </location>
</feature>
<sequence>MLTCCPSDVSGTRVPPPGTSRPALVARRFSMITTVSERVQHELLPRVSKPNRYLGNALHAPHKPLAEAEIKMLMAFPDAFEIGLSNIGIRIIHHVLNQRPEVAAELVFAPWPDAEAEMRRRGIPLFSMESHAAAAEFDVIGFSLQYELQYTNVLNMLDLAGLPLRTVERDARHPLILAGGAQAFSPEPVAEFVDAFVIGDGEEAIHRVVDLVKRGKREDWTRSTLLRRLAHVDGVYVPWGYETRATVEGWQTPVARPGFPSRVRSVWVTELKSEYYPAAPLLPIGEITHDRLSVEIMRGCTRGCRFCQAGMINRPVREKPGQQVIEEVLRGLAATGLEEVSLVSLSSTDHTQIVDQVNALADALCATRVQIALPSTRPDNVPVEVARRMAAQKKGSITLAPEAGSQRMRDVINKNHTEEELMASVATAAREGYTGAKLYFMCGLPGETDDDLRAILDLAQRAHRAARAAGNASFRITVSVSPHVPKPHTPFAWAEQVTTAELARRLGVLRDAARGKPLTLKYRDAETSLLEGVFTRGDRRLGEAVEQAFRRGCRFDAWSEHLRFDTWMEVFEDLGIDPERYLAERSPELDQPWDVVQSPVTKKFLVREKVRADRAAITDDCRLEDVCFSCGVDECPQRPWVKQPHEPVDLPLAQRAATAFGRRARRVHGPEHRRVGGAAHKAQGIATSTRFRIEFVKDAAMRFTSHLDLMRAWERALRRSELPLAFSQGHHPHLKMSFGPPLPLGYRSRAEVFDLEFSRPPGVDLQERLDAVLPEGLQVLRFRPILFKTPSLMSQLEGASYRVRFPRAVQVETGFAPDALASCLARRATELEARRHVLVRRQNEGTTREFDARPSIVTLDVGSEDDAPVLDCHLRFTPRAAVRPEEILLELLPEADPRGADVERVALWSEPAGRRMDPFELLTPSGEGVARSHGTPS</sequence>
<dbReference type="Pfam" id="PF04055">
    <property type="entry name" value="Radical_SAM"/>
    <property type="match status" value="1"/>
</dbReference>
<dbReference type="InterPro" id="IPR023862">
    <property type="entry name" value="CHP03960_rSAM"/>
</dbReference>
<dbReference type="PANTHER" id="PTHR42731">
    <property type="entry name" value="SLL1084 PROTEIN"/>
    <property type="match status" value="1"/>
</dbReference>
<reference evidence="4 5" key="1">
    <citation type="journal article" date="2019" name="Nat. Microbiol.">
        <title>Mediterranean grassland soil C-N compound turnover is dependent on rainfall and depth, and is mediated by genomically divergent microorganisms.</title>
        <authorList>
            <person name="Diamond S."/>
            <person name="Andeer P.F."/>
            <person name="Li Z."/>
            <person name="Crits-Christoph A."/>
            <person name="Burstein D."/>
            <person name="Anantharaman K."/>
            <person name="Lane K.R."/>
            <person name="Thomas B.C."/>
            <person name="Pan C."/>
            <person name="Northen T.R."/>
            <person name="Banfield J.F."/>
        </authorList>
    </citation>
    <scope>NUCLEOTIDE SEQUENCE [LARGE SCALE GENOMIC DNA]</scope>
    <source>
        <strain evidence="4">WS_10</strain>
    </source>
</reference>
<dbReference type="EMBL" id="VBPA01000222">
    <property type="protein sequence ID" value="TMQ70253.1"/>
    <property type="molecule type" value="Genomic_DNA"/>
</dbReference>
<dbReference type="Pfam" id="PF10105">
    <property type="entry name" value="DUF2344"/>
    <property type="match status" value="1"/>
</dbReference>
<dbReference type="GO" id="GO:0003824">
    <property type="term" value="F:catalytic activity"/>
    <property type="evidence" value="ECO:0007669"/>
    <property type="project" value="InterPro"/>
</dbReference>
<dbReference type="PROSITE" id="PS51918">
    <property type="entry name" value="RADICAL_SAM"/>
    <property type="match status" value="1"/>
</dbReference>
<dbReference type="SUPFAM" id="SSF102114">
    <property type="entry name" value="Radical SAM enzymes"/>
    <property type="match status" value="1"/>
</dbReference>
<dbReference type="Gene3D" id="3.80.30.20">
    <property type="entry name" value="tm_1862 like domain"/>
    <property type="match status" value="1"/>
</dbReference>
<dbReference type="CDD" id="cd01335">
    <property type="entry name" value="Radical_SAM"/>
    <property type="match status" value="1"/>
</dbReference>
<feature type="region of interest" description="Disordered" evidence="1">
    <location>
        <begin position="917"/>
        <end position="937"/>
    </location>
</feature>
<dbReference type="InterPro" id="IPR006638">
    <property type="entry name" value="Elp3/MiaA/NifB-like_rSAM"/>
</dbReference>
<feature type="domain" description="Radical SAM core" evidence="3">
    <location>
        <begin position="286"/>
        <end position="519"/>
    </location>
</feature>
<name>A0A538U319_UNCEI</name>
<dbReference type="InterPro" id="IPR018768">
    <property type="entry name" value="DUF2344"/>
</dbReference>
<dbReference type="SFLD" id="SFLDS00029">
    <property type="entry name" value="Radical_SAM"/>
    <property type="match status" value="1"/>
</dbReference>
<dbReference type="InterPro" id="IPR058240">
    <property type="entry name" value="rSAM_sf"/>
</dbReference>
<dbReference type="GO" id="GO:0031419">
    <property type="term" value="F:cobalamin binding"/>
    <property type="evidence" value="ECO:0007669"/>
    <property type="project" value="InterPro"/>
</dbReference>